<keyword evidence="2" id="KW-1185">Reference proteome</keyword>
<name>A0ABP0NZ76_9DINO</name>
<comment type="caution">
    <text evidence="1">The sequence shown here is derived from an EMBL/GenBank/DDBJ whole genome shotgun (WGS) entry which is preliminary data.</text>
</comment>
<gene>
    <name evidence="1" type="ORF">CCMP2556_LOCUS33641</name>
</gene>
<evidence type="ECO:0000313" key="2">
    <source>
        <dbReference type="Proteomes" id="UP001642484"/>
    </source>
</evidence>
<reference evidence="1 2" key="1">
    <citation type="submission" date="2024-02" db="EMBL/GenBank/DDBJ databases">
        <authorList>
            <person name="Chen Y."/>
            <person name="Shah S."/>
            <person name="Dougan E. K."/>
            <person name="Thang M."/>
            <person name="Chan C."/>
        </authorList>
    </citation>
    <scope>NUCLEOTIDE SEQUENCE [LARGE SCALE GENOMIC DNA]</scope>
</reference>
<dbReference type="Proteomes" id="UP001642484">
    <property type="component" value="Unassembled WGS sequence"/>
</dbReference>
<evidence type="ECO:0008006" key="3">
    <source>
        <dbReference type="Google" id="ProtNLM"/>
    </source>
</evidence>
<evidence type="ECO:0000313" key="1">
    <source>
        <dbReference type="EMBL" id="CAK9068482.1"/>
    </source>
</evidence>
<accession>A0ABP0NZ76</accession>
<dbReference type="EMBL" id="CAXAMN010022339">
    <property type="protein sequence ID" value="CAK9068482.1"/>
    <property type="molecule type" value="Genomic_DNA"/>
</dbReference>
<protein>
    <recommendedName>
        <fullName evidence="3">Transposase</fullName>
    </recommendedName>
</protein>
<organism evidence="1 2">
    <name type="scientific">Durusdinium trenchii</name>
    <dbReference type="NCBI Taxonomy" id="1381693"/>
    <lineage>
        <taxon>Eukaryota</taxon>
        <taxon>Sar</taxon>
        <taxon>Alveolata</taxon>
        <taxon>Dinophyceae</taxon>
        <taxon>Suessiales</taxon>
        <taxon>Symbiodiniaceae</taxon>
        <taxon>Durusdinium</taxon>
    </lineage>
</organism>
<proteinExistence type="predicted"/>
<sequence length="187" mass="21635">MVLDYRRPRQDKTEVEWLSSYFKFILEHDAKNYQGRWGADERAGGPRGRVRCRSALDLFALWALANCFLRLSRRRIAGVDYKTISIGLEDIALRIWRPWLYWVGGHSSQNLEAMALLGDASRRLSPKGSERILRRSLMRIEQRPSRRHFWTNVAKAVNEEYLPAGSKCPQCNQGLRFALWALAANLG</sequence>